<dbReference type="Gene3D" id="6.10.340.10">
    <property type="match status" value="1"/>
</dbReference>
<dbReference type="STRING" id="155865.SAMN05216515_11539"/>
<dbReference type="Proteomes" id="UP000198817">
    <property type="component" value="Unassembled WGS sequence"/>
</dbReference>
<dbReference type="SUPFAM" id="SSF55073">
    <property type="entry name" value="Nucleotide cyclase"/>
    <property type="match status" value="1"/>
</dbReference>
<dbReference type="RefSeq" id="WP_090471389.1">
    <property type="nucleotide sequence ID" value="NZ_FOWF01000015.1"/>
</dbReference>
<dbReference type="AlphaFoldDB" id="A0A1I7HAY8"/>
<keyword evidence="2" id="KW-0812">Transmembrane</keyword>
<evidence type="ECO:0000256" key="1">
    <source>
        <dbReference type="SAM" id="MobiDB-lite"/>
    </source>
</evidence>
<dbReference type="PROSITE" id="PS50887">
    <property type="entry name" value="GGDEF"/>
    <property type="match status" value="1"/>
</dbReference>
<dbReference type="EMBL" id="FPBT01000014">
    <property type="protein sequence ID" value="SFU57891.1"/>
    <property type="molecule type" value="Genomic_DNA"/>
</dbReference>
<dbReference type="Gene3D" id="3.20.20.450">
    <property type="entry name" value="EAL domain"/>
    <property type="match status" value="1"/>
</dbReference>
<dbReference type="Pfam" id="PF00990">
    <property type="entry name" value="GGDEF"/>
    <property type="match status" value="1"/>
</dbReference>
<dbReference type="GO" id="GO:0007165">
    <property type="term" value="P:signal transduction"/>
    <property type="evidence" value="ECO:0007669"/>
    <property type="project" value="InterPro"/>
</dbReference>
<dbReference type="InterPro" id="IPR003660">
    <property type="entry name" value="HAMP_dom"/>
</dbReference>
<protein>
    <submittedName>
        <fullName evidence="6">Diguanylate cyclase (GGDEF) domain-containing protein</fullName>
    </submittedName>
</protein>
<dbReference type="PANTHER" id="PTHR33121:SF70">
    <property type="entry name" value="SIGNALING PROTEIN YKOW"/>
    <property type="match status" value="1"/>
</dbReference>
<feature type="transmembrane region" description="Helical" evidence="2">
    <location>
        <begin position="161"/>
        <end position="180"/>
    </location>
</feature>
<dbReference type="InterPro" id="IPR043128">
    <property type="entry name" value="Rev_trsase/Diguanyl_cyclase"/>
</dbReference>
<dbReference type="SMART" id="SM00304">
    <property type="entry name" value="HAMP"/>
    <property type="match status" value="1"/>
</dbReference>
<dbReference type="GO" id="GO:0071111">
    <property type="term" value="F:cyclic-guanylate-specific phosphodiesterase activity"/>
    <property type="evidence" value="ECO:0007669"/>
    <property type="project" value="InterPro"/>
</dbReference>
<dbReference type="InterPro" id="IPR035919">
    <property type="entry name" value="EAL_sf"/>
</dbReference>
<feature type="domain" description="EAL" evidence="3">
    <location>
        <begin position="424"/>
        <end position="677"/>
    </location>
</feature>
<dbReference type="Pfam" id="PF00563">
    <property type="entry name" value="EAL"/>
    <property type="match status" value="1"/>
</dbReference>
<evidence type="ECO:0000259" key="5">
    <source>
        <dbReference type="PROSITE" id="PS50887"/>
    </source>
</evidence>
<accession>A0A1I7HAY8</accession>
<organism evidence="6 7">
    <name type="scientific">Eubacterium pyruvativorans</name>
    <dbReference type="NCBI Taxonomy" id="155865"/>
    <lineage>
        <taxon>Bacteria</taxon>
        <taxon>Bacillati</taxon>
        <taxon>Bacillota</taxon>
        <taxon>Clostridia</taxon>
        <taxon>Eubacteriales</taxon>
        <taxon>Eubacteriaceae</taxon>
        <taxon>Eubacterium</taxon>
    </lineage>
</organism>
<evidence type="ECO:0000313" key="7">
    <source>
        <dbReference type="Proteomes" id="UP000198817"/>
    </source>
</evidence>
<dbReference type="InterPro" id="IPR029787">
    <property type="entry name" value="Nucleotide_cyclase"/>
</dbReference>
<dbReference type="SMART" id="SM00052">
    <property type="entry name" value="EAL"/>
    <property type="match status" value="1"/>
</dbReference>
<dbReference type="Gene3D" id="3.30.70.270">
    <property type="match status" value="1"/>
</dbReference>
<dbReference type="GO" id="GO:0016020">
    <property type="term" value="C:membrane"/>
    <property type="evidence" value="ECO:0007669"/>
    <property type="project" value="InterPro"/>
</dbReference>
<proteinExistence type="predicted"/>
<dbReference type="InterPro" id="IPR050706">
    <property type="entry name" value="Cyclic-di-GMP_PDE-like"/>
</dbReference>
<evidence type="ECO:0000313" key="6">
    <source>
        <dbReference type="EMBL" id="SFU57891.1"/>
    </source>
</evidence>
<dbReference type="CDD" id="cd01948">
    <property type="entry name" value="EAL"/>
    <property type="match status" value="1"/>
</dbReference>
<keyword evidence="2" id="KW-0472">Membrane</keyword>
<dbReference type="CDD" id="cd06225">
    <property type="entry name" value="HAMP"/>
    <property type="match status" value="1"/>
</dbReference>
<evidence type="ECO:0000259" key="3">
    <source>
        <dbReference type="PROSITE" id="PS50883"/>
    </source>
</evidence>
<dbReference type="PROSITE" id="PS50883">
    <property type="entry name" value="EAL"/>
    <property type="match status" value="1"/>
</dbReference>
<name>A0A1I7HAY8_9FIRM</name>
<dbReference type="PROSITE" id="PS50885">
    <property type="entry name" value="HAMP"/>
    <property type="match status" value="1"/>
</dbReference>
<feature type="domain" description="HAMP" evidence="4">
    <location>
        <begin position="185"/>
        <end position="237"/>
    </location>
</feature>
<gene>
    <name evidence="6" type="ORF">SAMN05216508_11439</name>
</gene>
<dbReference type="PANTHER" id="PTHR33121">
    <property type="entry name" value="CYCLIC DI-GMP PHOSPHODIESTERASE PDEF"/>
    <property type="match status" value="1"/>
</dbReference>
<keyword evidence="2" id="KW-1133">Transmembrane helix</keyword>
<dbReference type="SMART" id="SM00267">
    <property type="entry name" value="GGDEF"/>
    <property type="match status" value="1"/>
</dbReference>
<evidence type="ECO:0000259" key="4">
    <source>
        <dbReference type="PROSITE" id="PS50885"/>
    </source>
</evidence>
<feature type="transmembrane region" description="Helical" evidence="2">
    <location>
        <begin position="20"/>
        <end position="39"/>
    </location>
</feature>
<dbReference type="OrthoDB" id="9805474at2"/>
<dbReference type="SUPFAM" id="SSF158472">
    <property type="entry name" value="HAMP domain-like"/>
    <property type="match status" value="1"/>
</dbReference>
<feature type="region of interest" description="Disordered" evidence="1">
    <location>
        <begin position="390"/>
        <end position="413"/>
    </location>
</feature>
<sequence length="680" mass="77488">MAEKNFCSEKPGLGRSMSRSMILMALVTAVFVLLMGEYVKLYTLERAEQINARAGFRQIESYREKMGVSFTEAFRLIVSGEEARWYALDGKRDVVTASQETKEIGKTLGEAGFSEKRLREGVFFTRIHGRMHYCVAKREGRFWLVRTVHGVFFVREMMRSLLYITLTALLIMVMQVWLVLRITRRRVLAPLEEMNAGMEEMEGGNYGVRIREQSSRELDDLAAHMNHLLESMECHMDALKFNNHHDLLTRVWNRNALEERMAELRERRVSCGVVYADLNGLKRINDLLGHGEGDRALTDLADALSRIFGKQNVYRAGGDEFVVMDELMTEEDLSQKCEAFRAAAASIHLSVAAGCAYCPDTVFLEDCMKRADALMYEDKRLYYACHREEDRRTPQSAPPAVPEAGLLGGQRPDGKVRELRQSLEEYIRSRFEEALDAGEMQLYYQPVVRSGEEKPFCEEALIRWFPQDRGMISPAQILPVLRKYHMGRKLDTFVLRQVAEDRRREEKEGMGCLPVSVNLTGEEFSGREAADRILETCAAWGIGPEQVRFEVSGASLPEGSGDLLAGLNRLREAGFRIWLDDFGRGSGALLLLEIFDFDAVKIDMGMFRRNPGEKATEILKSLVRLADVLGTVTIAKGVETEEERKMLREAGCRNYQGYIFQEPMSVGEMIEKREREGKNE</sequence>
<reference evidence="6 7" key="1">
    <citation type="submission" date="2016-10" db="EMBL/GenBank/DDBJ databases">
        <authorList>
            <person name="de Groot N.N."/>
        </authorList>
    </citation>
    <scope>NUCLEOTIDE SEQUENCE [LARGE SCALE GENOMIC DNA]</scope>
    <source>
        <strain evidence="6 7">KHGC13</strain>
    </source>
</reference>
<dbReference type="InterPro" id="IPR000160">
    <property type="entry name" value="GGDEF_dom"/>
</dbReference>
<evidence type="ECO:0000256" key="2">
    <source>
        <dbReference type="SAM" id="Phobius"/>
    </source>
</evidence>
<feature type="domain" description="GGDEF" evidence="5">
    <location>
        <begin position="269"/>
        <end position="388"/>
    </location>
</feature>
<dbReference type="InterPro" id="IPR001633">
    <property type="entry name" value="EAL_dom"/>
</dbReference>
<dbReference type="NCBIfam" id="TIGR00254">
    <property type="entry name" value="GGDEF"/>
    <property type="match status" value="1"/>
</dbReference>
<dbReference type="SUPFAM" id="SSF141868">
    <property type="entry name" value="EAL domain-like"/>
    <property type="match status" value="1"/>
</dbReference>
<dbReference type="CDD" id="cd01949">
    <property type="entry name" value="GGDEF"/>
    <property type="match status" value="1"/>
</dbReference>
<keyword evidence="7" id="KW-1185">Reference proteome</keyword>
<dbReference type="Pfam" id="PF00672">
    <property type="entry name" value="HAMP"/>
    <property type="match status" value="1"/>
</dbReference>